<dbReference type="NCBIfam" id="NF004231">
    <property type="entry name" value="PRK05679.1"/>
    <property type="match status" value="1"/>
</dbReference>
<gene>
    <name evidence="5 9" type="primary">pdxH</name>
    <name evidence="9" type="ORF">E9934_12555</name>
</gene>
<feature type="binding site" evidence="5 6">
    <location>
        <position position="205"/>
    </location>
    <ligand>
        <name>FMN</name>
        <dbReference type="ChEBI" id="CHEBI:58210"/>
    </ligand>
</feature>
<dbReference type="EMBL" id="STGW01000007">
    <property type="protein sequence ID" value="THV12169.1"/>
    <property type="molecule type" value="Genomic_DNA"/>
</dbReference>
<evidence type="ECO:0000256" key="4">
    <source>
        <dbReference type="ARBA" id="ARBA00023002"/>
    </source>
</evidence>
<dbReference type="PIRSF" id="PIRSF000190">
    <property type="entry name" value="Pyd_amn-ph_oxd"/>
    <property type="match status" value="1"/>
</dbReference>
<protein>
    <recommendedName>
        <fullName evidence="5">Pyridoxine/pyridoxamine 5'-phosphate oxidase</fullName>
        <ecNumber evidence="5">1.4.3.5</ecNumber>
    </recommendedName>
    <alternativeName>
        <fullName evidence="5">PNP/PMP oxidase</fullName>
        <shortName evidence="5">PNPOx</shortName>
    </alternativeName>
    <alternativeName>
        <fullName evidence="5">Pyridoxal 5'-phosphate synthase</fullName>
    </alternativeName>
</protein>
<feature type="binding site" evidence="5 6">
    <location>
        <position position="115"/>
    </location>
    <ligand>
        <name>FMN</name>
        <dbReference type="ChEBI" id="CHEBI:58210"/>
    </ligand>
</feature>
<keyword evidence="10" id="KW-1185">Reference proteome</keyword>
<dbReference type="OrthoDB" id="9780392at2"/>
<dbReference type="HAMAP" id="MF_01629">
    <property type="entry name" value="PdxH"/>
    <property type="match status" value="1"/>
</dbReference>
<evidence type="ECO:0000256" key="2">
    <source>
        <dbReference type="ARBA" id="ARBA00022630"/>
    </source>
</evidence>
<feature type="binding site" evidence="5 6">
    <location>
        <position position="92"/>
    </location>
    <ligand>
        <name>FMN</name>
        <dbReference type="ChEBI" id="CHEBI:58210"/>
    </ligand>
</feature>
<comment type="subunit">
    <text evidence="5">Homodimer.</text>
</comment>
<dbReference type="InterPro" id="IPR012349">
    <property type="entry name" value="Split_barrel_FMN-bd"/>
</dbReference>
<feature type="binding site" evidence="5">
    <location>
        <position position="137"/>
    </location>
    <ligand>
        <name>substrate</name>
    </ligand>
</feature>
<comment type="pathway">
    <text evidence="5">Cofactor metabolism; pyridoxal 5'-phosphate salvage; pyridoxal 5'-phosphate from pyridoxamine 5'-phosphate: step 1/1.</text>
</comment>
<comment type="caution">
    <text evidence="9">The sequence shown here is derived from an EMBL/GenBank/DDBJ whole genome shotgun (WGS) entry which is preliminary data.</text>
</comment>
<dbReference type="UniPathway" id="UPA01068">
    <property type="reaction ID" value="UER00304"/>
</dbReference>
<feature type="binding site" evidence="5 6">
    <location>
        <position position="93"/>
    </location>
    <ligand>
        <name>FMN</name>
        <dbReference type="ChEBI" id="CHEBI:58210"/>
    </ligand>
</feature>
<keyword evidence="4 5" id="KW-0560">Oxidoreductase</keyword>
<evidence type="ECO:0000256" key="5">
    <source>
        <dbReference type="HAMAP-Rule" id="MF_01629"/>
    </source>
</evidence>
<dbReference type="InterPro" id="IPR019576">
    <property type="entry name" value="Pyridoxamine_oxidase_dimer_C"/>
</dbReference>
<dbReference type="InterPro" id="IPR019740">
    <property type="entry name" value="Pyridox_Oxase_CS"/>
</dbReference>
<comment type="pathway">
    <text evidence="5">Cofactor metabolism; pyridoxal 5'-phosphate salvage; pyridoxal 5'-phosphate from pyridoxine 5'-phosphate: step 1/1.</text>
</comment>
<dbReference type="Gene3D" id="2.30.110.10">
    <property type="entry name" value="Electron Transport, Fmn-binding Protein, Chain A"/>
    <property type="match status" value="1"/>
</dbReference>
<dbReference type="Proteomes" id="UP000307087">
    <property type="component" value="Unassembled WGS sequence"/>
</dbReference>
<evidence type="ECO:0000256" key="6">
    <source>
        <dbReference type="PIRSR" id="PIRSR000190-2"/>
    </source>
</evidence>
<accession>A0A4S8NAS1</accession>
<dbReference type="EC" id="1.4.3.5" evidence="5"/>
<dbReference type="PANTHER" id="PTHR10851">
    <property type="entry name" value="PYRIDOXINE-5-PHOSPHATE OXIDASE"/>
    <property type="match status" value="1"/>
</dbReference>
<feature type="domain" description="Pyridoxine 5'-phosphate oxidase dimerisation C-terminal" evidence="8">
    <location>
        <begin position="182"/>
        <end position="222"/>
    </location>
</feature>
<dbReference type="InterPro" id="IPR011576">
    <property type="entry name" value="Pyridox_Oxase_N"/>
</dbReference>
<dbReference type="NCBIfam" id="TIGR00558">
    <property type="entry name" value="pdxH"/>
    <property type="match status" value="1"/>
</dbReference>
<reference evidence="9 10" key="1">
    <citation type="journal article" date="2009" name="Int. J. Syst. Evol. Microbiol.">
        <title>Nocardioides caeni sp. nov., isolated from wastewater.</title>
        <authorList>
            <person name="Yoon J.H."/>
            <person name="Kang S.J."/>
            <person name="Park S."/>
            <person name="Kim W."/>
            <person name="Oh T.K."/>
        </authorList>
    </citation>
    <scope>NUCLEOTIDE SEQUENCE [LARGE SCALE GENOMIC DNA]</scope>
    <source>
        <strain evidence="9 10">DSM 23134</strain>
    </source>
</reference>
<organism evidence="9 10">
    <name type="scientific">Nocardioides caeni</name>
    <dbReference type="NCBI Taxonomy" id="574700"/>
    <lineage>
        <taxon>Bacteria</taxon>
        <taxon>Bacillati</taxon>
        <taxon>Actinomycetota</taxon>
        <taxon>Actinomycetes</taxon>
        <taxon>Propionibacteriales</taxon>
        <taxon>Nocardioidaceae</taxon>
        <taxon>Nocardioides</taxon>
    </lineage>
</organism>
<feature type="binding site" evidence="5">
    <location>
        <position position="133"/>
    </location>
    <ligand>
        <name>substrate</name>
    </ligand>
</feature>
<evidence type="ECO:0000259" key="7">
    <source>
        <dbReference type="Pfam" id="PF01243"/>
    </source>
</evidence>
<proteinExistence type="inferred from homology"/>
<comment type="catalytic activity">
    <reaction evidence="5">
        <text>pyridoxine 5'-phosphate + O2 = pyridoxal 5'-phosphate + H2O2</text>
        <dbReference type="Rhea" id="RHEA:15149"/>
        <dbReference type="ChEBI" id="CHEBI:15379"/>
        <dbReference type="ChEBI" id="CHEBI:16240"/>
        <dbReference type="ChEBI" id="CHEBI:58589"/>
        <dbReference type="ChEBI" id="CHEBI:597326"/>
        <dbReference type="EC" id="1.4.3.5"/>
    </reaction>
</comment>
<evidence type="ECO:0000256" key="1">
    <source>
        <dbReference type="ARBA" id="ARBA00007301"/>
    </source>
</evidence>
<dbReference type="RefSeq" id="WP_136563221.1">
    <property type="nucleotide sequence ID" value="NZ_BAABLS010000004.1"/>
</dbReference>
<dbReference type="AlphaFoldDB" id="A0A4S8NAS1"/>
<evidence type="ECO:0000313" key="10">
    <source>
        <dbReference type="Proteomes" id="UP000307087"/>
    </source>
</evidence>
<sequence length="222" mass="24403">MPGEHAAVDLAALRQEYGDIGLREEDAPEGPWALWEQWFTTTVAAGLHEPNAMVVATVDPDGSPSARMVLLKGVAAEGPAEGFTFFTNTASRKGVALAAQSACALLFPWHALERQVRVEGTARPVPPDEVAAYFRSRPRGAQLGAWASPQSQVIDGRADLERRLAETEQRFAEGDVPVPGEWGGYRVRPTSFEFWQGRRGRLHDRLHYARSSTGWSRTRLAP</sequence>
<comment type="cofactor">
    <cofactor evidence="5 6">
        <name>FMN</name>
        <dbReference type="ChEBI" id="CHEBI:58210"/>
    </cofactor>
    <text evidence="5 6">Binds 1 FMN per subunit.</text>
</comment>
<name>A0A4S8NAS1_9ACTN</name>
<dbReference type="SUPFAM" id="SSF50475">
    <property type="entry name" value="FMN-binding split barrel"/>
    <property type="match status" value="1"/>
</dbReference>
<feature type="binding site" evidence="5">
    <location>
        <position position="72"/>
    </location>
    <ligand>
        <name>substrate</name>
    </ligand>
</feature>
<comment type="catalytic activity">
    <reaction evidence="5">
        <text>pyridoxamine 5'-phosphate + O2 + H2O = pyridoxal 5'-phosphate + H2O2 + NH4(+)</text>
        <dbReference type="Rhea" id="RHEA:15817"/>
        <dbReference type="ChEBI" id="CHEBI:15377"/>
        <dbReference type="ChEBI" id="CHEBI:15379"/>
        <dbReference type="ChEBI" id="CHEBI:16240"/>
        <dbReference type="ChEBI" id="CHEBI:28938"/>
        <dbReference type="ChEBI" id="CHEBI:58451"/>
        <dbReference type="ChEBI" id="CHEBI:597326"/>
        <dbReference type="EC" id="1.4.3.5"/>
    </reaction>
</comment>
<dbReference type="GO" id="GO:0008615">
    <property type="term" value="P:pyridoxine biosynthetic process"/>
    <property type="evidence" value="ECO:0007669"/>
    <property type="project" value="UniProtKB-UniRule"/>
</dbReference>
<evidence type="ECO:0000313" key="9">
    <source>
        <dbReference type="EMBL" id="THV12169.1"/>
    </source>
</evidence>
<feature type="binding site" evidence="5 6">
    <location>
        <begin position="150"/>
        <end position="151"/>
    </location>
    <ligand>
        <name>FMN</name>
        <dbReference type="ChEBI" id="CHEBI:58210"/>
    </ligand>
</feature>
<comment type="function">
    <text evidence="5">Catalyzes the oxidation of either pyridoxine 5'-phosphate (PNP) or pyridoxamine 5'-phosphate (PMP) into pyridoxal 5'-phosphate (PLP).</text>
</comment>
<keyword evidence="3 5" id="KW-0288">FMN</keyword>
<keyword evidence="2 5" id="KW-0285">Flavoprotein</keyword>
<dbReference type="Pfam" id="PF10590">
    <property type="entry name" value="PNP_phzG_C"/>
    <property type="match status" value="1"/>
</dbReference>
<evidence type="ECO:0000259" key="8">
    <source>
        <dbReference type="Pfam" id="PF10590"/>
    </source>
</evidence>
<dbReference type="PROSITE" id="PS01064">
    <property type="entry name" value="PYRIDOX_OXIDASE"/>
    <property type="match status" value="1"/>
</dbReference>
<dbReference type="GO" id="GO:0004733">
    <property type="term" value="F:pyridoxamine phosphate oxidase activity"/>
    <property type="evidence" value="ECO:0007669"/>
    <property type="project" value="UniProtKB-UniRule"/>
</dbReference>
<feature type="binding site" evidence="5 6">
    <location>
        <begin position="86"/>
        <end position="87"/>
    </location>
    <ligand>
        <name>FMN</name>
        <dbReference type="ChEBI" id="CHEBI:58210"/>
    </ligand>
</feature>
<feature type="domain" description="Pyridoxamine 5'-phosphate oxidase N-terminal" evidence="7">
    <location>
        <begin position="40"/>
        <end position="169"/>
    </location>
</feature>
<comment type="caution">
    <text evidence="5">Lacks conserved residue(s) required for the propagation of feature annotation.</text>
</comment>
<feature type="binding site" evidence="5">
    <location>
        <begin position="201"/>
        <end position="203"/>
    </location>
    <ligand>
        <name>substrate</name>
    </ligand>
</feature>
<dbReference type="GO" id="GO:0010181">
    <property type="term" value="F:FMN binding"/>
    <property type="evidence" value="ECO:0007669"/>
    <property type="project" value="UniProtKB-UniRule"/>
</dbReference>
<feature type="binding site" evidence="5 6">
    <location>
        <begin position="67"/>
        <end position="72"/>
    </location>
    <ligand>
        <name>FMN</name>
        <dbReference type="ChEBI" id="CHEBI:58210"/>
    </ligand>
</feature>
<evidence type="ECO:0000256" key="3">
    <source>
        <dbReference type="ARBA" id="ARBA00022643"/>
    </source>
</evidence>
<keyword evidence="5" id="KW-0664">Pyridoxine biosynthesis</keyword>
<feature type="binding site" evidence="5 6">
    <location>
        <position position="195"/>
    </location>
    <ligand>
        <name>FMN</name>
        <dbReference type="ChEBI" id="CHEBI:58210"/>
    </ligand>
</feature>
<comment type="similarity">
    <text evidence="1 5">Belongs to the pyridoxamine 5'-phosphate oxidase family.</text>
</comment>
<dbReference type="InterPro" id="IPR000659">
    <property type="entry name" value="Pyridox_Oxase"/>
</dbReference>
<dbReference type="PANTHER" id="PTHR10851:SF0">
    <property type="entry name" value="PYRIDOXINE-5'-PHOSPHATE OXIDASE"/>
    <property type="match status" value="1"/>
</dbReference>
<dbReference type="Pfam" id="PF01243">
    <property type="entry name" value="PNPOx_N"/>
    <property type="match status" value="1"/>
</dbReference>